<proteinExistence type="predicted"/>
<dbReference type="PROSITE" id="PS50943">
    <property type="entry name" value="HTH_CROC1"/>
    <property type="match status" value="1"/>
</dbReference>
<dbReference type="InterPro" id="IPR010982">
    <property type="entry name" value="Lambda_DNA-bd_dom_sf"/>
</dbReference>
<evidence type="ECO:0000259" key="1">
    <source>
        <dbReference type="PROSITE" id="PS50943"/>
    </source>
</evidence>
<sequence length="74" mass="8598">MRFGGEILSIRHYREQSKLLQVDLAKKLDVDQGTISNWERGVTKPYKKYIRKMTRIFGCTEDELLADAPPDQAQ</sequence>
<evidence type="ECO:0000313" key="2">
    <source>
        <dbReference type="EMBL" id="XCD07568.1"/>
    </source>
</evidence>
<dbReference type="InterPro" id="IPR001387">
    <property type="entry name" value="Cro/C1-type_HTH"/>
</dbReference>
<accession>A0AAU8B8L1</accession>
<dbReference type="GO" id="GO:0003677">
    <property type="term" value="F:DNA binding"/>
    <property type="evidence" value="ECO:0007669"/>
    <property type="project" value="InterPro"/>
</dbReference>
<dbReference type="CDD" id="cd00093">
    <property type="entry name" value="HTH_XRE"/>
    <property type="match status" value="1"/>
</dbReference>
<dbReference type="Gene3D" id="1.10.260.40">
    <property type="entry name" value="lambda repressor-like DNA-binding domains"/>
    <property type="match status" value="1"/>
</dbReference>
<protein>
    <submittedName>
        <fullName evidence="2">HTH XrE protein</fullName>
    </submittedName>
</protein>
<name>A0AAU8B8L1_9CAUD</name>
<reference evidence="2" key="1">
    <citation type="submission" date="2024-03" db="EMBL/GenBank/DDBJ databases">
        <title>Diverse circular DNA viruses in blood, oral, and fecal samples of captive lemurs.</title>
        <authorList>
            <person name="Paietta E.N."/>
            <person name="Kraberger S."/>
            <person name="Lund M.C."/>
            <person name="Custer J.M."/>
            <person name="Vargas K.M."/>
            <person name="Ehmke E.E."/>
            <person name="Yoder A.D."/>
            <person name="Varsani A."/>
        </authorList>
    </citation>
    <scope>NUCLEOTIDE SEQUENCE</scope>
    <source>
        <strain evidence="2">Duke_28FS_2</strain>
    </source>
</reference>
<dbReference type="SUPFAM" id="SSF47413">
    <property type="entry name" value="lambda repressor-like DNA-binding domains"/>
    <property type="match status" value="1"/>
</dbReference>
<dbReference type="SMART" id="SM00530">
    <property type="entry name" value="HTH_XRE"/>
    <property type="match status" value="1"/>
</dbReference>
<dbReference type="Pfam" id="PF01381">
    <property type="entry name" value="HTH_3"/>
    <property type="match status" value="1"/>
</dbReference>
<organism evidence="2">
    <name type="scientific">Dulem virus 33</name>
    <dbReference type="NCBI Taxonomy" id="3145751"/>
    <lineage>
        <taxon>Viruses</taxon>
        <taxon>Duplodnaviria</taxon>
        <taxon>Heunggongvirae</taxon>
        <taxon>Uroviricota</taxon>
        <taxon>Caudoviricetes</taxon>
    </lineage>
</organism>
<dbReference type="EMBL" id="PP511792">
    <property type="protein sequence ID" value="XCD07568.1"/>
    <property type="molecule type" value="Genomic_DNA"/>
</dbReference>
<feature type="domain" description="HTH cro/C1-type" evidence="1">
    <location>
        <begin position="10"/>
        <end position="64"/>
    </location>
</feature>